<accession>X0ST24</accession>
<sequence>RERELDNTLVVITSDNGMPFPRCKSNLYDLGTHVPLAVRWPKAVKSGRVVEDFVSLADLAPTFLEAAGLKPTSAMTGKSFLDILTSGKSGQVDKKRDRVFTGKERHARVRKEGVGYPMRAVRTKDFLYIRNFEPDRWPAGDPEGSEYNDPPAPYGDVDMNSPTKDYMLEHRGEFEKLFEMGFGKRDAEELYDLNKDPDQLHNAASLVEYSQVKDKLAAVLMAELKSSKDPRVMGRGAIFDSYPYFGGYWRKKNPQNRPVGK</sequence>
<reference evidence="2" key="1">
    <citation type="journal article" date="2014" name="Front. Microbiol.">
        <title>High frequency of phylogenetically diverse reductive dehalogenase-homologous genes in deep subseafloor sedimentary metagenomes.</title>
        <authorList>
            <person name="Kawai M."/>
            <person name="Futagami T."/>
            <person name="Toyoda A."/>
            <person name="Takaki Y."/>
            <person name="Nishi S."/>
            <person name="Hori S."/>
            <person name="Arai W."/>
            <person name="Tsubouchi T."/>
            <person name="Morono Y."/>
            <person name="Uchiyama I."/>
            <person name="Ito T."/>
            <person name="Fujiyama A."/>
            <person name="Inagaki F."/>
            <person name="Takami H."/>
        </authorList>
    </citation>
    <scope>NUCLEOTIDE SEQUENCE</scope>
    <source>
        <strain evidence="2">Expedition CK06-06</strain>
    </source>
</reference>
<dbReference type="Gene3D" id="3.40.720.10">
    <property type="entry name" value="Alkaline Phosphatase, subunit A"/>
    <property type="match status" value="1"/>
</dbReference>
<dbReference type="InterPro" id="IPR017850">
    <property type="entry name" value="Alkaline_phosphatase_core_sf"/>
</dbReference>
<comment type="caution">
    <text evidence="2">The sequence shown here is derived from an EMBL/GenBank/DDBJ whole genome shotgun (WGS) entry which is preliminary data.</text>
</comment>
<feature type="domain" description="N-sulphoglucosamine sulphohydrolase C-terminal" evidence="1">
    <location>
        <begin position="26"/>
        <end position="132"/>
    </location>
</feature>
<evidence type="ECO:0000313" key="2">
    <source>
        <dbReference type="EMBL" id="GAF84323.1"/>
    </source>
</evidence>
<proteinExistence type="predicted"/>
<dbReference type="InterPro" id="IPR052701">
    <property type="entry name" value="GAG_Ulvan_Degrading_Sulfatases"/>
</dbReference>
<dbReference type="SUPFAM" id="SSF53649">
    <property type="entry name" value="Alkaline phosphatase-like"/>
    <property type="match status" value="1"/>
</dbReference>
<name>X0ST24_9ZZZZ</name>
<dbReference type="EMBL" id="BARS01006206">
    <property type="protein sequence ID" value="GAF84323.1"/>
    <property type="molecule type" value="Genomic_DNA"/>
</dbReference>
<dbReference type="AlphaFoldDB" id="X0ST24"/>
<dbReference type="InterPro" id="IPR032506">
    <property type="entry name" value="SGSH_C"/>
</dbReference>
<protein>
    <recommendedName>
        <fullName evidence="1">N-sulphoglucosamine sulphohydrolase C-terminal domain-containing protein</fullName>
    </recommendedName>
</protein>
<dbReference type="PANTHER" id="PTHR43751:SF1">
    <property type="entry name" value="SULFATASE ATSG-RELATED"/>
    <property type="match status" value="1"/>
</dbReference>
<feature type="non-terminal residue" evidence="2">
    <location>
        <position position="1"/>
    </location>
</feature>
<dbReference type="Pfam" id="PF16347">
    <property type="entry name" value="SGSH_C"/>
    <property type="match status" value="1"/>
</dbReference>
<organism evidence="2">
    <name type="scientific">marine sediment metagenome</name>
    <dbReference type="NCBI Taxonomy" id="412755"/>
    <lineage>
        <taxon>unclassified sequences</taxon>
        <taxon>metagenomes</taxon>
        <taxon>ecological metagenomes</taxon>
    </lineage>
</organism>
<gene>
    <name evidence="2" type="ORF">S01H1_12126</name>
</gene>
<dbReference type="PANTHER" id="PTHR43751">
    <property type="entry name" value="SULFATASE"/>
    <property type="match status" value="1"/>
</dbReference>
<evidence type="ECO:0000259" key="1">
    <source>
        <dbReference type="Pfam" id="PF16347"/>
    </source>
</evidence>